<feature type="chain" id="PRO_5022992893" description="Cytochrome c" evidence="1">
    <location>
        <begin position="21"/>
        <end position="115"/>
    </location>
</feature>
<name>A0A5A7MKD8_9PROT</name>
<proteinExistence type="predicted"/>
<dbReference type="GO" id="GO:0020037">
    <property type="term" value="F:heme binding"/>
    <property type="evidence" value="ECO:0007669"/>
    <property type="project" value="InterPro"/>
</dbReference>
<evidence type="ECO:0000313" key="2">
    <source>
        <dbReference type="EMBL" id="GEQ96390.1"/>
    </source>
</evidence>
<dbReference type="GO" id="GO:0009055">
    <property type="term" value="F:electron transfer activity"/>
    <property type="evidence" value="ECO:0007669"/>
    <property type="project" value="InterPro"/>
</dbReference>
<dbReference type="AlphaFoldDB" id="A0A5A7MKD8"/>
<dbReference type="Proteomes" id="UP000322084">
    <property type="component" value="Unassembled WGS sequence"/>
</dbReference>
<dbReference type="RefSeq" id="WP_149999125.1">
    <property type="nucleotide sequence ID" value="NZ_BKCL01000001.1"/>
</dbReference>
<dbReference type="Gene3D" id="1.10.760.10">
    <property type="entry name" value="Cytochrome c-like domain"/>
    <property type="match status" value="1"/>
</dbReference>
<protein>
    <recommendedName>
        <fullName evidence="4">Cytochrome c</fullName>
    </recommendedName>
</protein>
<comment type="caution">
    <text evidence="2">The sequence shown here is derived from an EMBL/GenBank/DDBJ whole genome shotgun (WGS) entry which is preliminary data.</text>
</comment>
<accession>A0A5A7MKD8</accession>
<keyword evidence="1" id="KW-0732">Signal</keyword>
<sequence length="115" mass="13095">MKLLIIGLWACFFAAAPAFSQEPQKTDDEMDMPPDMAAMVAGEGRETSYYLCSGCHSTKLVTQQRLSRDRWAYLLDWMTKEQGMAELDAESRTIILDYLSTAYGPSTTQRKTQRR</sequence>
<evidence type="ECO:0000313" key="3">
    <source>
        <dbReference type="Proteomes" id="UP000322084"/>
    </source>
</evidence>
<dbReference type="InterPro" id="IPR036909">
    <property type="entry name" value="Cyt_c-like_dom_sf"/>
</dbReference>
<gene>
    <name evidence="2" type="ORF">JCM17844_00270</name>
</gene>
<dbReference type="SUPFAM" id="SSF46626">
    <property type="entry name" value="Cytochrome c"/>
    <property type="match status" value="1"/>
</dbReference>
<feature type="signal peptide" evidence="1">
    <location>
        <begin position="1"/>
        <end position="20"/>
    </location>
</feature>
<reference evidence="2 3" key="1">
    <citation type="submission" date="2019-09" db="EMBL/GenBank/DDBJ databases">
        <title>NBRP : Genome information of microbial organism related human and environment.</title>
        <authorList>
            <person name="Hattori M."/>
            <person name="Oshima K."/>
            <person name="Inaba H."/>
            <person name="Suda W."/>
            <person name="Sakamoto M."/>
            <person name="Iino T."/>
            <person name="Kitahara M."/>
            <person name="Oshida Y."/>
            <person name="Iida T."/>
            <person name="Kudo T."/>
            <person name="Itoh T."/>
            <person name="Ohkuma M."/>
        </authorList>
    </citation>
    <scope>NUCLEOTIDE SEQUENCE [LARGE SCALE GENOMIC DNA]</scope>
    <source>
        <strain evidence="2 3">Hi-2</strain>
    </source>
</reference>
<dbReference type="EMBL" id="BKCL01000001">
    <property type="protein sequence ID" value="GEQ96390.1"/>
    <property type="molecule type" value="Genomic_DNA"/>
</dbReference>
<evidence type="ECO:0008006" key="4">
    <source>
        <dbReference type="Google" id="ProtNLM"/>
    </source>
</evidence>
<evidence type="ECO:0000256" key="1">
    <source>
        <dbReference type="SAM" id="SignalP"/>
    </source>
</evidence>
<organism evidence="2 3">
    <name type="scientific">Iodidimonas gelatinilytica</name>
    <dbReference type="NCBI Taxonomy" id="1236966"/>
    <lineage>
        <taxon>Bacteria</taxon>
        <taxon>Pseudomonadati</taxon>
        <taxon>Pseudomonadota</taxon>
        <taxon>Alphaproteobacteria</taxon>
        <taxon>Iodidimonadales</taxon>
        <taxon>Iodidimonadaceae</taxon>
        <taxon>Iodidimonas</taxon>
    </lineage>
</organism>